<comment type="similarity">
    <text evidence="1">Belongs to the SOS response-associated peptidase family.</text>
</comment>
<dbReference type="SUPFAM" id="SSF143081">
    <property type="entry name" value="BB1717-like"/>
    <property type="match status" value="1"/>
</dbReference>
<evidence type="ECO:0000256" key="10">
    <source>
        <dbReference type="ARBA" id="ARBA00030898"/>
    </source>
</evidence>
<keyword evidence="5" id="KW-0378">Hydrolase</keyword>
<reference evidence="15" key="1">
    <citation type="submission" date="2012-12" db="EMBL/GenBank/DDBJ databases">
        <authorList>
            <person name="Hellsten U."/>
            <person name="Grimwood J."/>
            <person name="Chapman J.A."/>
            <person name="Shapiro H."/>
            <person name="Aerts A."/>
            <person name="Otillar R.P."/>
            <person name="Terry A.Y."/>
            <person name="Boore J.L."/>
            <person name="Simakov O."/>
            <person name="Marletaz F."/>
            <person name="Cho S.-J."/>
            <person name="Edsinger-Gonzales E."/>
            <person name="Havlak P."/>
            <person name="Kuo D.-H."/>
            <person name="Larsson T."/>
            <person name="Lv J."/>
            <person name="Arendt D."/>
            <person name="Savage R."/>
            <person name="Osoegawa K."/>
            <person name="de Jong P."/>
            <person name="Lindberg D.R."/>
            <person name="Seaver E.C."/>
            <person name="Weisblat D.A."/>
            <person name="Putnam N.H."/>
            <person name="Grigoriev I.V."/>
            <person name="Rokhsar D.S."/>
        </authorList>
    </citation>
    <scope>NUCLEOTIDE SEQUENCE</scope>
    <source>
        <strain evidence="15">I ESC-2004</strain>
    </source>
</reference>
<dbReference type="GO" id="GO:0106300">
    <property type="term" value="P:protein-DNA covalent cross-linking repair"/>
    <property type="evidence" value="ECO:0007669"/>
    <property type="project" value="InterPro"/>
</dbReference>
<dbReference type="EnsemblMetazoa" id="CapteT219289">
    <property type="protein sequence ID" value="CapteP219289"/>
    <property type="gene ID" value="CapteG219289"/>
</dbReference>
<dbReference type="EMBL" id="KB308962">
    <property type="protein sequence ID" value="ELT95929.1"/>
    <property type="molecule type" value="Genomic_DNA"/>
</dbReference>
<keyword evidence="7" id="KW-0238">DNA-binding</keyword>
<evidence type="ECO:0000313" key="15">
    <source>
        <dbReference type="Proteomes" id="UP000014760"/>
    </source>
</evidence>
<evidence type="ECO:0000256" key="3">
    <source>
        <dbReference type="ARBA" id="ARBA00022670"/>
    </source>
</evidence>
<dbReference type="STRING" id="283909.R7TQJ0"/>
<dbReference type="InterPro" id="IPR036590">
    <property type="entry name" value="SRAP-like"/>
</dbReference>
<dbReference type="PANTHER" id="PTHR13604">
    <property type="entry name" value="DC12-RELATED"/>
    <property type="match status" value="1"/>
</dbReference>
<gene>
    <name evidence="13" type="ORF">CAPTEDRAFT_219289</name>
</gene>
<dbReference type="GO" id="GO:0008233">
    <property type="term" value="F:peptidase activity"/>
    <property type="evidence" value="ECO:0007669"/>
    <property type="project" value="UniProtKB-KW"/>
</dbReference>
<evidence type="ECO:0000313" key="14">
    <source>
        <dbReference type="EnsemblMetazoa" id="CapteP219289"/>
    </source>
</evidence>
<evidence type="ECO:0000256" key="2">
    <source>
        <dbReference type="ARBA" id="ARBA00015888"/>
    </source>
</evidence>
<dbReference type="EMBL" id="AMQN01002340">
    <property type="status" value="NOT_ANNOTATED_CDS"/>
    <property type="molecule type" value="Genomic_DNA"/>
</dbReference>
<dbReference type="Proteomes" id="UP000014760">
    <property type="component" value="Unassembled WGS sequence"/>
</dbReference>
<dbReference type="GO" id="GO:0016829">
    <property type="term" value="F:lyase activity"/>
    <property type="evidence" value="ECO:0007669"/>
    <property type="project" value="UniProtKB-KW"/>
</dbReference>
<evidence type="ECO:0000256" key="8">
    <source>
        <dbReference type="ARBA" id="ARBA00023239"/>
    </source>
</evidence>
<dbReference type="OMA" id="SYNKGPQ"/>
<keyword evidence="3" id="KW-0645">Protease</keyword>
<evidence type="ECO:0000256" key="7">
    <source>
        <dbReference type="ARBA" id="ARBA00023125"/>
    </source>
</evidence>
<reference evidence="13 15" key="2">
    <citation type="journal article" date="2013" name="Nature">
        <title>Insights into bilaterian evolution from three spiralian genomes.</title>
        <authorList>
            <person name="Simakov O."/>
            <person name="Marletaz F."/>
            <person name="Cho S.J."/>
            <person name="Edsinger-Gonzales E."/>
            <person name="Havlak P."/>
            <person name="Hellsten U."/>
            <person name="Kuo D.H."/>
            <person name="Larsson T."/>
            <person name="Lv J."/>
            <person name="Arendt D."/>
            <person name="Savage R."/>
            <person name="Osoegawa K."/>
            <person name="de Jong P."/>
            <person name="Grimwood J."/>
            <person name="Chapman J.A."/>
            <person name="Shapiro H."/>
            <person name="Aerts A."/>
            <person name="Otillar R.P."/>
            <person name="Terry A.Y."/>
            <person name="Boore J.L."/>
            <person name="Grigoriev I.V."/>
            <person name="Lindberg D.R."/>
            <person name="Seaver E.C."/>
            <person name="Weisblat D.A."/>
            <person name="Putnam N.H."/>
            <person name="Rokhsar D.S."/>
        </authorList>
    </citation>
    <scope>NUCLEOTIDE SEQUENCE</scope>
    <source>
        <strain evidence="13 15">I ESC-2004</strain>
    </source>
</reference>
<accession>R7TQJ0</accession>
<dbReference type="GO" id="GO:0003697">
    <property type="term" value="F:single-stranded DNA binding"/>
    <property type="evidence" value="ECO:0007669"/>
    <property type="project" value="InterPro"/>
</dbReference>
<evidence type="ECO:0000256" key="9">
    <source>
        <dbReference type="ARBA" id="ARBA00030390"/>
    </source>
</evidence>
<dbReference type="OrthoDB" id="2111841at2759"/>
<dbReference type="InterPro" id="IPR003738">
    <property type="entry name" value="SRAP"/>
</dbReference>
<evidence type="ECO:0000256" key="1">
    <source>
        <dbReference type="ARBA" id="ARBA00008136"/>
    </source>
</evidence>
<feature type="region of interest" description="Disordered" evidence="12">
    <location>
        <begin position="308"/>
        <end position="334"/>
    </location>
</feature>
<keyword evidence="8" id="KW-0456">Lyase</keyword>
<dbReference type="Gene3D" id="3.90.1680.10">
    <property type="entry name" value="SOS response associated peptidase-like"/>
    <property type="match status" value="1"/>
</dbReference>
<dbReference type="FunCoup" id="R7TQJ0">
    <property type="interactions" value="809"/>
</dbReference>
<evidence type="ECO:0000256" key="4">
    <source>
        <dbReference type="ARBA" id="ARBA00022763"/>
    </source>
</evidence>
<sequence length="334" mass="37686">MCGRTACTLSPDDICKACGHSAAVDGGKGKRTSYPKWQNPPGGQKYYTSYNVAPGSHTPVLVSKKHFELDSPEEDVKKHEGEEVEEDDWVIQPMSWGLVPHWSSEPKTSGYSMINARHDGVLSKTTFKRPLEKGRRCVVLADGYYEWHTDSSKNKQAYFIYFPRSATSDVETVNVEQETPEWTGKRLMTFAGLFDIWRPKKGEEGAPLYSYSIITVDAHKELSWLHERMPAILDGESEIREWLDYGTVPLKKAMDLIRPTNSVTFHPVSSLVNDVKNKSEDCFKPVDLEKKKQSTKASANLMMSWLSKGQKRAPLDDPSVKEEDPSASKHAKKI</sequence>
<evidence type="ECO:0000256" key="5">
    <source>
        <dbReference type="ARBA" id="ARBA00022801"/>
    </source>
</evidence>
<reference evidence="14" key="3">
    <citation type="submission" date="2015-06" db="UniProtKB">
        <authorList>
            <consortium name="EnsemblMetazoa"/>
        </authorList>
    </citation>
    <scope>IDENTIFICATION</scope>
</reference>
<keyword evidence="4" id="KW-0227">DNA damage</keyword>
<dbReference type="HOGENOM" id="CLU_035990_1_0_1"/>
<feature type="compositionally biased region" description="Basic and acidic residues" evidence="12">
    <location>
        <begin position="313"/>
        <end position="327"/>
    </location>
</feature>
<evidence type="ECO:0000256" key="6">
    <source>
        <dbReference type="ARBA" id="ARBA00023124"/>
    </source>
</evidence>
<keyword evidence="15" id="KW-1185">Reference proteome</keyword>
<keyword evidence="6" id="KW-0190">Covalent protein-DNA linkage</keyword>
<organism evidence="13">
    <name type="scientific">Capitella teleta</name>
    <name type="common">Polychaete worm</name>
    <dbReference type="NCBI Taxonomy" id="283909"/>
    <lineage>
        <taxon>Eukaryota</taxon>
        <taxon>Metazoa</taxon>
        <taxon>Spiralia</taxon>
        <taxon>Lophotrochozoa</taxon>
        <taxon>Annelida</taxon>
        <taxon>Polychaeta</taxon>
        <taxon>Sedentaria</taxon>
        <taxon>Scolecida</taxon>
        <taxon>Capitellidae</taxon>
        <taxon>Capitella</taxon>
    </lineage>
</organism>
<evidence type="ECO:0000313" key="13">
    <source>
        <dbReference type="EMBL" id="ELT95929.1"/>
    </source>
</evidence>
<name>R7TQJ0_CAPTE</name>
<protein>
    <recommendedName>
        <fullName evidence="2">Abasic site processing protein HMCES</fullName>
    </recommendedName>
    <alternativeName>
        <fullName evidence="9">Embryonic stem cell-specific 5-hydroxymethylcytosine-binding protein</fullName>
    </alternativeName>
    <alternativeName>
        <fullName evidence="10">Peptidase HMCES</fullName>
    </alternativeName>
    <alternativeName>
        <fullName evidence="11">SRAP domain-containing protein 1</fullName>
    </alternativeName>
</protein>
<dbReference type="AlphaFoldDB" id="R7TQJ0"/>
<evidence type="ECO:0000256" key="12">
    <source>
        <dbReference type="SAM" id="MobiDB-lite"/>
    </source>
</evidence>
<dbReference type="Pfam" id="PF02586">
    <property type="entry name" value="SRAP"/>
    <property type="match status" value="1"/>
</dbReference>
<evidence type="ECO:0000256" key="11">
    <source>
        <dbReference type="ARBA" id="ARBA00031130"/>
    </source>
</evidence>
<dbReference type="GO" id="GO:0006508">
    <property type="term" value="P:proteolysis"/>
    <property type="evidence" value="ECO:0007669"/>
    <property type="project" value="UniProtKB-KW"/>
</dbReference>
<dbReference type="PANTHER" id="PTHR13604:SF0">
    <property type="entry name" value="ABASIC SITE PROCESSING PROTEIN HMCES"/>
    <property type="match status" value="1"/>
</dbReference>
<proteinExistence type="inferred from homology"/>